<dbReference type="Pfam" id="PF01546">
    <property type="entry name" value="Peptidase_M20"/>
    <property type="match status" value="1"/>
</dbReference>
<comment type="cofactor">
    <cofactor evidence="1">
        <name>Co(2+)</name>
        <dbReference type="ChEBI" id="CHEBI:48828"/>
    </cofactor>
</comment>
<evidence type="ECO:0000256" key="5">
    <source>
        <dbReference type="ARBA" id="ARBA00011921"/>
    </source>
</evidence>
<evidence type="ECO:0000256" key="6">
    <source>
        <dbReference type="ARBA" id="ARBA00016853"/>
    </source>
</evidence>
<dbReference type="SUPFAM" id="SSF53187">
    <property type="entry name" value="Zn-dependent exopeptidases"/>
    <property type="match status" value="1"/>
</dbReference>
<dbReference type="AlphaFoldDB" id="A0A401FVV7"/>
<dbReference type="RefSeq" id="WP_124328432.1">
    <property type="nucleotide sequence ID" value="NZ_BEXT01000001.1"/>
</dbReference>
<comment type="catalytic activity">
    <reaction evidence="11">
        <text>N-succinyl-(2S,6S)-2,6-diaminopimelate + H2O = (2S,6S)-2,6-diaminopimelate + succinate</text>
        <dbReference type="Rhea" id="RHEA:22608"/>
        <dbReference type="ChEBI" id="CHEBI:15377"/>
        <dbReference type="ChEBI" id="CHEBI:30031"/>
        <dbReference type="ChEBI" id="CHEBI:57609"/>
        <dbReference type="ChEBI" id="CHEBI:58087"/>
        <dbReference type="EC" id="3.5.1.18"/>
    </reaction>
</comment>
<dbReference type="GO" id="GO:0009014">
    <property type="term" value="F:succinyl-diaminopimelate desuccinylase activity"/>
    <property type="evidence" value="ECO:0007669"/>
    <property type="project" value="UniProtKB-EC"/>
</dbReference>
<comment type="cofactor">
    <cofactor evidence="2">
        <name>Zn(2+)</name>
        <dbReference type="ChEBI" id="CHEBI:29105"/>
    </cofactor>
</comment>
<evidence type="ECO:0000256" key="2">
    <source>
        <dbReference type="ARBA" id="ARBA00001947"/>
    </source>
</evidence>
<dbReference type="PANTHER" id="PTHR43808:SF32">
    <property type="entry name" value="ARGE_DAPE-RELATED DEACYLASE"/>
    <property type="match status" value="1"/>
</dbReference>
<keyword evidence="10" id="KW-0170">Cobalt</keyword>
<evidence type="ECO:0000256" key="9">
    <source>
        <dbReference type="ARBA" id="ARBA00022833"/>
    </source>
</evidence>
<dbReference type="InterPro" id="IPR010182">
    <property type="entry name" value="ArgE/DapE"/>
</dbReference>
<dbReference type="Gene3D" id="3.30.70.360">
    <property type="match status" value="1"/>
</dbReference>
<keyword evidence="9" id="KW-0862">Zinc</keyword>
<dbReference type="InterPro" id="IPR011650">
    <property type="entry name" value="Peptidase_M20_dimer"/>
</dbReference>
<dbReference type="NCBIfam" id="TIGR01910">
    <property type="entry name" value="DapE-ArgE"/>
    <property type="match status" value="1"/>
</dbReference>
<evidence type="ECO:0000256" key="8">
    <source>
        <dbReference type="ARBA" id="ARBA00022801"/>
    </source>
</evidence>
<dbReference type="EC" id="3.5.1.18" evidence="5"/>
<dbReference type="UniPathway" id="UPA00034">
    <property type="reaction ID" value="UER00021"/>
</dbReference>
<evidence type="ECO:0000259" key="12">
    <source>
        <dbReference type="Pfam" id="PF07687"/>
    </source>
</evidence>
<sequence length="376" mass="39615">MSKKTDVIELTRKLIRFNTINPPGNEGPCAEFLGDLLASAGFAVRFHEFAPGRTGLVARRGGCSEKKPLCLAGHIDTVPLGGASWRTDPFGGEIAGGKLYGRGSSDMKSGIAAAVAAGIALADRLDSTPGLTLVFVAGEETGCEGSAYLATVPEELGEAGALIVAEPTGNIPIIGHKGAFWLDAVTCGKSAHGSMPEKGENAIYKAARAVLKLEQFDFGIAPHPYLGRPTLNVGVISGGVNINSVPDRTAFGIDIRTVPGLSHDALFRRLSEALGDEVMLSQSVSVEGLWTEPSHPWIESVCETLTPILGERPEVRTVSYFTDAGYLMPAFGGVPSLIMGPGEAGMAHQTDEYCFLEKIGQAVEIYTQIVAEWCGL</sequence>
<dbReference type="EMBL" id="BEXT01000001">
    <property type="protein sequence ID" value="GBC61101.1"/>
    <property type="molecule type" value="Genomic_DNA"/>
</dbReference>
<comment type="pathway">
    <text evidence="3">Amino-acid biosynthesis; L-lysine biosynthesis via DAP pathway; LL-2,6-diaminopimelate from (S)-tetrahydrodipicolinate (succinylase route): step 3/3.</text>
</comment>
<dbReference type="Proteomes" id="UP000288096">
    <property type="component" value="Unassembled WGS sequence"/>
</dbReference>
<feature type="domain" description="Peptidase M20 dimerisation" evidence="12">
    <location>
        <begin position="174"/>
        <end position="277"/>
    </location>
</feature>
<comment type="caution">
    <text evidence="13">The sequence shown here is derived from an EMBL/GenBank/DDBJ whole genome shotgun (WGS) entry which is preliminary data.</text>
</comment>
<organism evidence="13 14">
    <name type="scientific">Desulfonema ishimotonii</name>
    <dbReference type="NCBI Taxonomy" id="45657"/>
    <lineage>
        <taxon>Bacteria</taxon>
        <taxon>Pseudomonadati</taxon>
        <taxon>Thermodesulfobacteriota</taxon>
        <taxon>Desulfobacteria</taxon>
        <taxon>Desulfobacterales</taxon>
        <taxon>Desulfococcaceae</taxon>
        <taxon>Desulfonema</taxon>
    </lineage>
</organism>
<keyword evidence="14" id="KW-1185">Reference proteome</keyword>
<gene>
    <name evidence="13" type="ORF">DENIS_2061</name>
</gene>
<dbReference type="Pfam" id="PF07687">
    <property type="entry name" value="M20_dimer"/>
    <property type="match status" value="1"/>
</dbReference>
<evidence type="ECO:0000256" key="4">
    <source>
        <dbReference type="ARBA" id="ARBA00006247"/>
    </source>
</evidence>
<accession>A0A401FVV7</accession>
<dbReference type="GO" id="GO:0046872">
    <property type="term" value="F:metal ion binding"/>
    <property type="evidence" value="ECO:0007669"/>
    <property type="project" value="UniProtKB-KW"/>
</dbReference>
<protein>
    <recommendedName>
        <fullName evidence="6">Probable succinyl-diaminopimelate desuccinylase</fullName>
        <ecNumber evidence="5">3.5.1.18</ecNumber>
    </recommendedName>
</protein>
<dbReference type="PANTHER" id="PTHR43808">
    <property type="entry name" value="ACETYLORNITHINE DEACETYLASE"/>
    <property type="match status" value="1"/>
</dbReference>
<evidence type="ECO:0000313" key="14">
    <source>
        <dbReference type="Proteomes" id="UP000288096"/>
    </source>
</evidence>
<dbReference type="InterPro" id="IPR001261">
    <property type="entry name" value="ArgE/DapE_CS"/>
</dbReference>
<evidence type="ECO:0000256" key="11">
    <source>
        <dbReference type="ARBA" id="ARBA00051301"/>
    </source>
</evidence>
<dbReference type="Gene3D" id="3.40.630.10">
    <property type="entry name" value="Zn peptidases"/>
    <property type="match status" value="1"/>
</dbReference>
<reference evidence="14" key="1">
    <citation type="submission" date="2017-11" db="EMBL/GenBank/DDBJ databases">
        <authorList>
            <person name="Watanabe M."/>
            <person name="Kojima H."/>
        </authorList>
    </citation>
    <scope>NUCLEOTIDE SEQUENCE [LARGE SCALE GENOMIC DNA]</scope>
    <source>
        <strain evidence="14">Tokyo 01</strain>
    </source>
</reference>
<dbReference type="PROSITE" id="PS00759">
    <property type="entry name" value="ARGE_DAPE_CPG2_2"/>
    <property type="match status" value="1"/>
</dbReference>
<dbReference type="OrthoDB" id="5486471at2"/>
<name>A0A401FVV7_9BACT</name>
<evidence type="ECO:0000256" key="1">
    <source>
        <dbReference type="ARBA" id="ARBA00001941"/>
    </source>
</evidence>
<dbReference type="InterPro" id="IPR050072">
    <property type="entry name" value="Peptidase_M20A"/>
</dbReference>
<dbReference type="InterPro" id="IPR002933">
    <property type="entry name" value="Peptidase_M20"/>
</dbReference>
<reference evidence="14" key="2">
    <citation type="submission" date="2019-01" db="EMBL/GenBank/DDBJ databases">
        <title>Genome sequence of Desulfonema ishimotonii strain Tokyo 01.</title>
        <authorList>
            <person name="Fukui M."/>
        </authorList>
    </citation>
    <scope>NUCLEOTIDE SEQUENCE [LARGE SCALE GENOMIC DNA]</scope>
    <source>
        <strain evidence="14">Tokyo 01</strain>
    </source>
</reference>
<keyword evidence="7" id="KW-0479">Metal-binding</keyword>
<keyword evidence="8" id="KW-0378">Hydrolase</keyword>
<dbReference type="GO" id="GO:0009089">
    <property type="term" value="P:lysine biosynthetic process via diaminopimelate"/>
    <property type="evidence" value="ECO:0007669"/>
    <property type="project" value="UniProtKB-UniPathway"/>
</dbReference>
<comment type="similarity">
    <text evidence="4">Belongs to the peptidase M20A family.</text>
</comment>
<dbReference type="SUPFAM" id="SSF55031">
    <property type="entry name" value="Bacterial exopeptidase dimerisation domain"/>
    <property type="match status" value="1"/>
</dbReference>
<evidence type="ECO:0000256" key="3">
    <source>
        <dbReference type="ARBA" id="ARBA00005130"/>
    </source>
</evidence>
<dbReference type="CDD" id="cd08659">
    <property type="entry name" value="M20_ArgE_DapE-like"/>
    <property type="match status" value="1"/>
</dbReference>
<evidence type="ECO:0000313" key="13">
    <source>
        <dbReference type="EMBL" id="GBC61101.1"/>
    </source>
</evidence>
<evidence type="ECO:0000256" key="10">
    <source>
        <dbReference type="ARBA" id="ARBA00023285"/>
    </source>
</evidence>
<proteinExistence type="inferred from homology"/>
<evidence type="ECO:0000256" key="7">
    <source>
        <dbReference type="ARBA" id="ARBA00022723"/>
    </source>
</evidence>
<dbReference type="InterPro" id="IPR036264">
    <property type="entry name" value="Bact_exopeptidase_dim_dom"/>
</dbReference>